<dbReference type="RefSeq" id="WP_072578305.1">
    <property type="nucleotide sequence ID" value="NZ_CP016020.1"/>
</dbReference>
<dbReference type="PRINTS" id="PR00377">
    <property type="entry name" value="IMPHPHTASES"/>
</dbReference>
<dbReference type="InterPro" id="IPR020583">
    <property type="entry name" value="Inositol_monoP_metal-BS"/>
</dbReference>
<dbReference type="PROSITE" id="PS00629">
    <property type="entry name" value="IMP_1"/>
    <property type="match status" value="1"/>
</dbReference>
<dbReference type="SUPFAM" id="SSF56655">
    <property type="entry name" value="Carbohydrate phosphatase"/>
    <property type="match status" value="1"/>
</dbReference>
<dbReference type="STRING" id="1547283.A9C19_01400"/>
<organism evidence="9 10">
    <name type="scientific">Bacillus weihaiensis</name>
    <dbReference type="NCBI Taxonomy" id="1547283"/>
    <lineage>
        <taxon>Bacteria</taxon>
        <taxon>Bacillati</taxon>
        <taxon>Bacillota</taxon>
        <taxon>Bacilli</taxon>
        <taxon>Bacillales</taxon>
        <taxon>Bacillaceae</taxon>
        <taxon>Bacillus</taxon>
    </lineage>
</organism>
<sequence>MSTLLSEEKIVPFVEALIVEAGDKIRKRINESTSYEMKKNFADLVTAVDQDLELFLIKELQNRFPSHYYLTEETNPTQTVEKDSNDQFIWVIDPIDGTMNFVHGFNRYAISIALCKGEEIILGFILDVNNNTLYSAIKGAGAFCQGERIQVSNTSSINNSLLALGFSAEQWEQKIDVVSIMTAIAGAARGIRITGSSCLDLADVATGKLDSFFHYGLAPWDMAAGSLLVQEANGICTGMKGEPNFIKSNGILVTNGHLHHPYIELMSRHV</sequence>
<evidence type="ECO:0000256" key="4">
    <source>
        <dbReference type="ARBA" id="ARBA00022723"/>
    </source>
</evidence>
<dbReference type="InterPro" id="IPR000760">
    <property type="entry name" value="Inositol_monophosphatase-like"/>
</dbReference>
<dbReference type="Gene3D" id="3.30.540.10">
    <property type="entry name" value="Fructose-1,6-Bisphosphatase, subunit A, domain 1"/>
    <property type="match status" value="1"/>
</dbReference>
<evidence type="ECO:0000313" key="9">
    <source>
        <dbReference type="EMBL" id="APH03515.1"/>
    </source>
</evidence>
<dbReference type="PANTHER" id="PTHR20854:SF4">
    <property type="entry name" value="INOSITOL-1-MONOPHOSPHATASE-RELATED"/>
    <property type="match status" value="1"/>
</dbReference>
<dbReference type="UniPathway" id="UPA00823">
    <property type="reaction ID" value="UER00788"/>
</dbReference>
<dbReference type="EMBL" id="CP016020">
    <property type="protein sequence ID" value="APH03515.1"/>
    <property type="molecule type" value="Genomic_DNA"/>
</dbReference>
<accession>A0A1L3MME0</accession>
<evidence type="ECO:0000313" key="10">
    <source>
        <dbReference type="Proteomes" id="UP000181936"/>
    </source>
</evidence>
<comment type="catalytic activity">
    <reaction evidence="1 8">
        <text>a myo-inositol phosphate + H2O = myo-inositol + phosphate</text>
        <dbReference type="Rhea" id="RHEA:24056"/>
        <dbReference type="ChEBI" id="CHEBI:15377"/>
        <dbReference type="ChEBI" id="CHEBI:17268"/>
        <dbReference type="ChEBI" id="CHEBI:43474"/>
        <dbReference type="ChEBI" id="CHEBI:84139"/>
        <dbReference type="EC" id="3.1.3.25"/>
    </reaction>
</comment>
<dbReference type="CDD" id="cd01639">
    <property type="entry name" value="IMPase"/>
    <property type="match status" value="1"/>
</dbReference>
<dbReference type="PRINTS" id="PR00378">
    <property type="entry name" value="LIIMPHPHTASE"/>
</dbReference>
<keyword evidence="5 8" id="KW-0378">Hydrolase</keyword>
<comment type="cofactor">
    <cofactor evidence="2 7 8">
        <name>Mg(2+)</name>
        <dbReference type="ChEBI" id="CHEBI:18420"/>
    </cofactor>
</comment>
<dbReference type="GO" id="GO:0007165">
    <property type="term" value="P:signal transduction"/>
    <property type="evidence" value="ECO:0007669"/>
    <property type="project" value="TreeGrafter"/>
</dbReference>
<evidence type="ECO:0000256" key="8">
    <source>
        <dbReference type="RuleBase" id="RU364068"/>
    </source>
</evidence>
<reference evidence="9 10" key="1">
    <citation type="journal article" date="2016" name="Sci. Rep.">
        <title>Complete genome sequence and transcriptomic analysis of a novel marine strain Bacillus weihaiensis reveals the mechanism of brown algae degradation.</title>
        <authorList>
            <person name="Zhu Y."/>
            <person name="Chen P."/>
            <person name="Bao Y."/>
            <person name="Men Y."/>
            <person name="Zeng Y."/>
            <person name="Yang J."/>
            <person name="Sun J."/>
            <person name="Sun Y."/>
        </authorList>
    </citation>
    <scope>NUCLEOTIDE SEQUENCE [LARGE SCALE GENOMIC DNA]</scope>
    <source>
        <strain evidence="9 10">Alg07</strain>
    </source>
</reference>
<dbReference type="AlphaFoldDB" id="A0A1L3MME0"/>
<dbReference type="GO" id="GO:0046872">
    <property type="term" value="F:metal ion binding"/>
    <property type="evidence" value="ECO:0007669"/>
    <property type="project" value="UniProtKB-KW"/>
</dbReference>
<feature type="binding site" evidence="7">
    <location>
        <position position="93"/>
    </location>
    <ligand>
        <name>Mg(2+)</name>
        <dbReference type="ChEBI" id="CHEBI:18420"/>
        <label>2</label>
    </ligand>
</feature>
<feature type="binding site" evidence="7">
    <location>
        <position position="96"/>
    </location>
    <ligand>
        <name>Mg(2+)</name>
        <dbReference type="ChEBI" id="CHEBI:18420"/>
        <label>1</label>
        <note>catalytic</note>
    </ligand>
</feature>
<dbReference type="KEGG" id="bwh:A9C19_01400"/>
<dbReference type="GO" id="GO:0008934">
    <property type="term" value="F:inositol monophosphate 1-phosphatase activity"/>
    <property type="evidence" value="ECO:0007669"/>
    <property type="project" value="InterPro"/>
</dbReference>
<evidence type="ECO:0000256" key="1">
    <source>
        <dbReference type="ARBA" id="ARBA00001033"/>
    </source>
</evidence>
<protein>
    <recommendedName>
        <fullName evidence="8">Inositol-1-monophosphatase</fullName>
        <ecNumber evidence="8">3.1.3.25</ecNumber>
    </recommendedName>
</protein>
<dbReference type="FunFam" id="3.30.540.10:FF:000003">
    <property type="entry name" value="Inositol-1-monophosphatase"/>
    <property type="match status" value="1"/>
</dbReference>
<dbReference type="PANTHER" id="PTHR20854">
    <property type="entry name" value="INOSITOL MONOPHOSPHATASE"/>
    <property type="match status" value="1"/>
</dbReference>
<feature type="binding site" evidence="7">
    <location>
        <position position="95"/>
    </location>
    <ligand>
        <name>Mg(2+)</name>
        <dbReference type="ChEBI" id="CHEBI:18420"/>
        <label>1</label>
        <note>catalytic</note>
    </ligand>
</feature>
<keyword evidence="6 7" id="KW-0460">Magnesium</keyword>
<feature type="binding site" evidence="7">
    <location>
        <position position="221"/>
    </location>
    <ligand>
        <name>Mg(2+)</name>
        <dbReference type="ChEBI" id="CHEBI:18420"/>
        <label>1</label>
        <note>catalytic</note>
    </ligand>
</feature>
<dbReference type="InterPro" id="IPR033942">
    <property type="entry name" value="IMPase"/>
</dbReference>
<evidence type="ECO:0000256" key="3">
    <source>
        <dbReference type="ARBA" id="ARBA00005152"/>
    </source>
</evidence>
<dbReference type="InterPro" id="IPR020552">
    <property type="entry name" value="Inositol_monoPase_Li-sen"/>
</dbReference>
<comment type="pathway">
    <text evidence="3">Polyol metabolism; myo-inositol biosynthesis; myo-inositol from D-glucose 6-phosphate: step 2/2.</text>
</comment>
<gene>
    <name evidence="9" type="ORF">A9C19_01400</name>
</gene>
<comment type="similarity">
    <text evidence="8">Belongs to the inositol monophosphatase superfamily.</text>
</comment>
<dbReference type="GO" id="GO:0006021">
    <property type="term" value="P:inositol biosynthetic process"/>
    <property type="evidence" value="ECO:0007669"/>
    <property type="project" value="UniProtKB-UniPathway"/>
</dbReference>
<evidence type="ECO:0000256" key="2">
    <source>
        <dbReference type="ARBA" id="ARBA00001946"/>
    </source>
</evidence>
<keyword evidence="10" id="KW-1185">Reference proteome</keyword>
<keyword evidence="4 7" id="KW-0479">Metal-binding</keyword>
<dbReference type="OrthoDB" id="9772456at2"/>
<feature type="binding site" evidence="7">
    <location>
        <position position="72"/>
    </location>
    <ligand>
        <name>Mg(2+)</name>
        <dbReference type="ChEBI" id="CHEBI:18420"/>
        <label>1</label>
        <note>catalytic</note>
    </ligand>
</feature>
<evidence type="ECO:0000256" key="6">
    <source>
        <dbReference type="ARBA" id="ARBA00022842"/>
    </source>
</evidence>
<dbReference type="Pfam" id="PF00459">
    <property type="entry name" value="Inositol_P"/>
    <property type="match status" value="1"/>
</dbReference>
<name>A0A1L3MME0_9BACI</name>
<dbReference type="Proteomes" id="UP000181936">
    <property type="component" value="Chromosome"/>
</dbReference>
<evidence type="ECO:0000256" key="7">
    <source>
        <dbReference type="PIRSR" id="PIRSR600760-2"/>
    </source>
</evidence>
<dbReference type="Gene3D" id="3.40.190.80">
    <property type="match status" value="1"/>
</dbReference>
<proteinExistence type="inferred from homology"/>
<dbReference type="GO" id="GO:0046854">
    <property type="term" value="P:phosphatidylinositol phosphate biosynthetic process"/>
    <property type="evidence" value="ECO:0007669"/>
    <property type="project" value="InterPro"/>
</dbReference>
<dbReference type="EC" id="3.1.3.25" evidence="8"/>
<evidence type="ECO:0000256" key="5">
    <source>
        <dbReference type="ARBA" id="ARBA00022801"/>
    </source>
</evidence>